<keyword evidence="2" id="KW-1185">Reference proteome</keyword>
<sequence>MPLKLSPAWFPNQGKTMGPNAEGIHSEAYGSAPCTKGYQKTTKLATGASHGRGRYGDPSDRIRATRDGTIRRIVTYPKVPRMCL</sequence>
<evidence type="ECO:0000313" key="2">
    <source>
        <dbReference type="Proteomes" id="UP000799755"/>
    </source>
</evidence>
<reference evidence="1" key="1">
    <citation type="journal article" date="2020" name="Stud. Mycol.">
        <title>101 Dothideomycetes genomes: a test case for predicting lifestyles and emergence of pathogens.</title>
        <authorList>
            <person name="Haridas S."/>
            <person name="Albert R."/>
            <person name="Binder M."/>
            <person name="Bloem J."/>
            <person name="Labutti K."/>
            <person name="Salamov A."/>
            <person name="Andreopoulos B."/>
            <person name="Baker S."/>
            <person name="Barry K."/>
            <person name="Bills G."/>
            <person name="Bluhm B."/>
            <person name="Cannon C."/>
            <person name="Castanera R."/>
            <person name="Culley D."/>
            <person name="Daum C."/>
            <person name="Ezra D."/>
            <person name="Gonzalez J."/>
            <person name="Henrissat B."/>
            <person name="Kuo A."/>
            <person name="Liang C."/>
            <person name="Lipzen A."/>
            <person name="Lutzoni F."/>
            <person name="Magnuson J."/>
            <person name="Mondo S."/>
            <person name="Nolan M."/>
            <person name="Ohm R."/>
            <person name="Pangilinan J."/>
            <person name="Park H.-J."/>
            <person name="Ramirez L."/>
            <person name="Alfaro M."/>
            <person name="Sun H."/>
            <person name="Tritt A."/>
            <person name="Yoshinaga Y."/>
            <person name="Zwiers L.-H."/>
            <person name="Turgeon B."/>
            <person name="Goodwin S."/>
            <person name="Spatafora J."/>
            <person name="Crous P."/>
            <person name="Grigoriev I."/>
        </authorList>
    </citation>
    <scope>NUCLEOTIDE SEQUENCE</scope>
    <source>
        <strain evidence="1">ATCC 200398</strain>
    </source>
</reference>
<name>A0ACB6QRQ4_9PLEO</name>
<organism evidence="1 2">
    <name type="scientific">Lindgomyces ingoldianus</name>
    <dbReference type="NCBI Taxonomy" id="673940"/>
    <lineage>
        <taxon>Eukaryota</taxon>
        <taxon>Fungi</taxon>
        <taxon>Dikarya</taxon>
        <taxon>Ascomycota</taxon>
        <taxon>Pezizomycotina</taxon>
        <taxon>Dothideomycetes</taxon>
        <taxon>Pleosporomycetidae</taxon>
        <taxon>Pleosporales</taxon>
        <taxon>Lindgomycetaceae</taxon>
        <taxon>Lindgomyces</taxon>
    </lineage>
</organism>
<comment type="caution">
    <text evidence="1">The sequence shown here is derived from an EMBL/GenBank/DDBJ whole genome shotgun (WGS) entry which is preliminary data.</text>
</comment>
<proteinExistence type="predicted"/>
<dbReference type="EMBL" id="MU003513">
    <property type="protein sequence ID" value="KAF2469210.1"/>
    <property type="molecule type" value="Genomic_DNA"/>
</dbReference>
<protein>
    <submittedName>
        <fullName evidence="1">Uncharacterized protein</fullName>
    </submittedName>
</protein>
<gene>
    <name evidence="1" type="ORF">BDR25DRAFT_356983</name>
</gene>
<dbReference type="Proteomes" id="UP000799755">
    <property type="component" value="Unassembled WGS sequence"/>
</dbReference>
<accession>A0ACB6QRQ4</accession>
<evidence type="ECO:0000313" key="1">
    <source>
        <dbReference type="EMBL" id="KAF2469210.1"/>
    </source>
</evidence>